<proteinExistence type="inferred from homology"/>
<protein>
    <submittedName>
        <fullName evidence="7">3-hydroxyisobutyrate dehydrogenase</fullName>
    </submittedName>
</protein>
<keyword evidence="3" id="KW-0520">NAD</keyword>
<feature type="domain" description="6-phosphogluconate dehydrogenase NADP-binding" evidence="5">
    <location>
        <begin position="17"/>
        <end position="170"/>
    </location>
</feature>
<dbReference type="InterPro" id="IPR029154">
    <property type="entry name" value="HIBADH-like_NADP-bd"/>
</dbReference>
<dbReference type="SUPFAM" id="SSF51735">
    <property type="entry name" value="NAD(P)-binding Rossmann-fold domains"/>
    <property type="match status" value="1"/>
</dbReference>
<dbReference type="InterPro" id="IPR006115">
    <property type="entry name" value="6PGDH_NADP-bd"/>
</dbReference>
<evidence type="ECO:0000259" key="5">
    <source>
        <dbReference type="Pfam" id="PF03446"/>
    </source>
</evidence>
<dbReference type="Proteomes" id="UP000295444">
    <property type="component" value="Unassembled WGS sequence"/>
</dbReference>
<keyword evidence="8" id="KW-1185">Reference proteome</keyword>
<name>A0A4R6SFE6_LABRH</name>
<dbReference type="EMBL" id="SNXZ01000002">
    <property type="protein sequence ID" value="TDQ00423.1"/>
    <property type="molecule type" value="Genomic_DNA"/>
</dbReference>
<feature type="domain" description="3-hydroxyisobutyrate dehydrogenase-like NAD-binding" evidence="6">
    <location>
        <begin position="181"/>
        <end position="292"/>
    </location>
</feature>
<evidence type="ECO:0000256" key="1">
    <source>
        <dbReference type="ARBA" id="ARBA00009080"/>
    </source>
</evidence>
<dbReference type="OrthoDB" id="3185659at2"/>
<comment type="similarity">
    <text evidence="1">Belongs to the HIBADH-related family.</text>
</comment>
<dbReference type="GO" id="GO:0016491">
    <property type="term" value="F:oxidoreductase activity"/>
    <property type="evidence" value="ECO:0007669"/>
    <property type="project" value="UniProtKB-KW"/>
</dbReference>
<evidence type="ECO:0000313" key="7">
    <source>
        <dbReference type="EMBL" id="TDQ00423.1"/>
    </source>
</evidence>
<feature type="active site" evidence="4">
    <location>
        <position position="187"/>
    </location>
</feature>
<dbReference type="Pfam" id="PF03446">
    <property type="entry name" value="NAD_binding_2"/>
    <property type="match status" value="1"/>
</dbReference>
<comment type="caution">
    <text evidence="7">The sequence shown here is derived from an EMBL/GenBank/DDBJ whole genome shotgun (WGS) entry which is preliminary data.</text>
</comment>
<evidence type="ECO:0000259" key="6">
    <source>
        <dbReference type="Pfam" id="PF14833"/>
    </source>
</evidence>
<dbReference type="InterPro" id="IPR008927">
    <property type="entry name" value="6-PGluconate_DH-like_C_sf"/>
</dbReference>
<dbReference type="SUPFAM" id="SSF48179">
    <property type="entry name" value="6-phosphogluconate dehydrogenase C-terminal domain-like"/>
    <property type="match status" value="1"/>
</dbReference>
<sequence length="317" mass="33099">MSTDETQVTALLPRDSRIALVGAGRMGLPISRTLVGAGFEVVVTDLRAEVAEAVAETGARWSAEASEAADGADIVITVMPGTPELQDLMAGSAPLLDALAVGTTWIDMTSASPLIMKPIQDAARARGVAVLEAPMGGGPAAAAAGTLRLFVGGEPATFRRVRPVLEAIADSEHIKLVGGPGLGYTAKLLVNLLWFGQAVATAEAMLLGQAAGLDVEALRALLADSAAGSEFLRHDLPRVLAGDYLPLFGLDRCTEELEAVTELFRTFAVPSDLSRVVTRVHQRALARFGPVDGELMAVALLEELTGTRLRSGSRKVV</sequence>
<reference evidence="7 8" key="1">
    <citation type="submission" date="2019-03" db="EMBL/GenBank/DDBJ databases">
        <title>Genomic Encyclopedia of Type Strains, Phase IV (KMG-IV): sequencing the most valuable type-strain genomes for metagenomic binning, comparative biology and taxonomic classification.</title>
        <authorList>
            <person name="Goeker M."/>
        </authorList>
    </citation>
    <scope>NUCLEOTIDE SEQUENCE [LARGE SCALE GENOMIC DNA]</scope>
    <source>
        <strain evidence="7 8">DSM 45361</strain>
    </source>
</reference>
<gene>
    <name evidence="7" type="ORF">EV186_102284</name>
</gene>
<dbReference type="GO" id="GO:0050661">
    <property type="term" value="F:NADP binding"/>
    <property type="evidence" value="ECO:0007669"/>
    <property type="project" value="InterPro"/>
</dbReference>
<evidence type="ECO:0000256" key="3">
    <source>
        <dbReference type="ARBA" id="ARBA00023027"/>
    </source>
</evidence>
<dbReference type="PANTHER" id="PTHR43060">
    <property type="entry name" value="3-HYDROXYISOBUTYRATE DEHYDROGENASE-LIKE 1, MITOCHONDRIAL-RELATED"/>
    <property type="match status" value="1"/>
</dbReference>
<dbReference type="PIRSF" id="PIRSF000103">
    <property type="entry name" value="HIBADH"/>
    <property type="match status" value="1"/>
</dbReference>
<organism evidence="7 8">
    <name type="scientific">Labedaea rhizosphaerae</name>
    <dbReference type="NCBI Taxonomy" id="598644"/>
    <lineage>
        <taxon>Bacteria</taxon>
        <taxon>Bacillati</taxon>
        <taxon>Actinomycetota</taxon>
        <taxon>Actinomycetes</taxon>
        <taxon>Pseudonocardiales</taxon>
        <taxon>Pseudonocardiaceae</taxon>
        <taxon>Labedaea</taxon>
    </lineage>
</organism>
<evidence type="ECO:0000256" key="4">
    <source>
        <dbReference type="PIRSR" id="PIRSR000103-1"/>
    </source>
</evidence>
<dbReference type="InterPro" id="IPR015815">
    <property type="entry name" value="HIBADH-related"/>
</dbReference>
<dbReference type="RefSeq" id="WP_133849144.1">
    <property type="nucleotide sequence ID" value="NZ_SNXZ01000002.1"/>
</dbReference>
<dbReference type="Gene3D" id="3.40.50.720">
    <property type="entry name" value="NAD(P)-binding Rossmann-like Domain"/>
    <property type="match status" value="1"/>
</dbReference>
<evidence type="ECO:0000256" key="2">
    <source>
        <dbReference type="ARBA" id="ARBA00023002"/>
    </source>
</evidence>
<dbReference type="AlphaFoldDB" id="A0A4R6SFE6"/>
<dbReference type="InterPro" id="IPR036291">
    <property type="entry name" value="NAD(P)-bd_dom_sf"/>
</dbReference>
<dbReference type="Pfam" id="PF14833">
    <property type="entry name" value="NAD_binding_11"/>
    <property type="match status" value="1"/>
</dbReference>
<evidence type="ECO:0000313" key="8">
    <source>
        <dbReference type="Proteomes" id="UP000295444"/>
    </source>
</evidence>
<dbReference type="Gene3D" id="1.10.1040.10">
    <property type="entry name" value="N-(1-d-carboxylethyl)-l-norvaline Dehydrogenase, domain 2"/>
    <property type="match status" value="1"/>
</dbReference>
<dbReference type="PANTHER" id="PTHR43060:SF15">
    <property type="entry name" value="3-HYDROXYISOBUTYRATE DEHYDROGENASE-LIKE 1, MITOCHONDRIAL-RELATED"/>
    <property type="match status" value="1"/>
</dbReference>
<dbReference type="InterPro" id="IPR013328">
    <property type="entry name" value="6PGD_dom2"/>
</dbReference>
<accession>A0A4R6SFE6</accession>
<keyword evidence="2" id="KW-0560">Oxidoreductase</keyword>
<dbReference type="GO" id="GO:0051287">
    <property type="term" value="F:NAD binding"/>
    <property type="evidence" value="ECO:0007669"/>
    <property type="project" value="InterPro"/>
</dbReference>